<keyword evidence="2" id="KW-0813">Transport</keyword>
<dbReference type="InterPro" id="IPR003439">
    <property type="entry name" value="ABC_transporter-like_ATP-bd"/>
</dbReference>
<organism evidence="6 7">
    <name type="scientific">Bacillus thuringiensis</name>
    <dbReference type="NCBI Taxonomy" id="1428"/>
    <lineage>
        <taxon>Bacteria</taxon>
        <taxon>Bacillati</taxon>
        <taxon>Bacillota</taxon>
        <taxon>Bacilli</taxon>
        <taxon>Bacillales</taxon>
        <taxon>Bacillaceae</taxon>
        <taxon>Bacillus</taxon>
        <taxon>Bacillus cereus group</taxon>
    </lineage>
</organism>
<dbReference type="PANTHER" id="PTHR42711:SF5">
    <property type="entry name" value="ABC TRANSPORTER ATP-BINDING PROTEIN NATA"/>
    <property type="match status" value="1"/>
</dbReference>
<evidence type="ECO:0000256" key="3">
    <source>
        <dbReference type="ARBA" id="ARBA00022741"/>
    </source>
</evidence>
<dbReference type="PROSITE" id="PS50893">
    <property type="entry name" value="ABC_TRANSPORTER_2"/>
    <property type="match status" value="1"/>
</dbReference>
<dbReference type="Gene3D" id="3.40.50.300">
    <property type="entry name" value="P-loop containing nucleotide triphosphate hydrolases"/>
    <property type="match status" value="1"/>
</dbReference>
<feature type="domain" description="ABC transporter" evidence="5">
    <location>
        <begin position="5"/>
        <end position="238"/>
    </location>
</feature>
<evidence type="ECO:0000256" key="4">
    <source>
        <dbReference type="ARBA" id="ARBA00022840"/>
    </source>
</evidence>
<dbReference type="InterPro" id="IPR027417">
    <property type="entry name" value="P-loop_NTPase"/>
</dbReference>
<comment type="similarity">
    <text evidence="1">Belongs to the ABC transporter superfamily.</text>
</comment>
<dbReference type="RefSeq" id="WP_061667121.1">
    <property type="nucleotide sequence ID" value="NZ_JAJHQA010000004.1"/>
</dbReference>
<dbReference type="CDD" id="cd03230">
    <property type="entry name" value="ABC_DR_subfamily_A"/>
    <property type="match status" value="1"/>
</dbReference>
<dbReference type="Proteomes" id="UP000224003">
    <property type="component" value="Unassembled WGS sequence"/>
</dbReference>
<dbReference type="EMBL" id="NUVX01000050">
    <property type="protein sequence ID" value="PFJ35259.1"/>
    <property type="molecule type" value="Genomic_DNA"/>
</dbReference>
<evidence type="ECO:0000256" key="2">
    <source>
        <dbReference type="ARBA" id="ARBA00022448"/>
    </source>
</evidence>
<keyword evidence="4 6" id="KW-0067">ATP-binding</keyword>
<dbReference type="PANTHER" id="PTHR42711">
    <property type="entry name" value="ABC TRANSPORTER ATP-BINDING PROTEIN"/>
    <property type="match status" value="1"/>
</dbReference>
<accession>A0A9X6ZRH2</accession>
<gene>
    <name evidence="6" type="ORF">COJ15_25315</name>
</gene>
<name>A0A9X6ZRH2_BACTU</name>
<evidence type="ECO:0000313" key="7">
    <source>
        <dbReference type="Proteomes" id="UP000224003"/>
    </source>
</evidence>
<dbReference type="SMART" id="SM00382">
    <property type="entry name" value="AAA"/>
    <property type="match status" value="1"/>
</dbReference>
<sequence>MIEVIKVKKTYKTRNKQVEVLNNISFNIGKGEVVGLLGINGAGKTTLIKCLCGLIETNEGDIRINGISVTHKNKKALKHISSVLEGNRNLYWRLTVKENIEYFLGNRGISRGHIQSRIDYFLERFQLYEKKNELVKNLSRGMQQKVAIIIALMADTEILLLDEPTLGLDVESNNEIRTFLKEIVNTENKTILISSHDMNLIQKLCDRVVIISNGRIITNDTVLNLMNLFQVKSYQFITSIHLKETYRQTLYKLNDSIHIIEKDGKDIIKVTISSNDDFYSIMNYLKQFDIEIESIEKDQVNFEEVFLKLIKGEVAYGSI</sequence>
<keyword evidence="3" id="KW-0547">Nucleotide-binding</keyword>
<dbReference type="AlphaFoldDB" id="A0A9X6ZRH2"/>
<evidence type="ECO:0000256" key="1">
    <source>
        <dbReference type="ARBA" id="ARBA00005417"/>
    </source>
</evidence>
<dbReference type="GO" id="GO:0016887">
    <property type="term" value="F:ATP hydrolysis activity"/>
    <property type="evidence" value="ECO:0007669"/>
    <property type="project" value="InterPro"/>
</dbReference>
<comment type="caution">
    <text evidence="6">The sequence shown here is derived from an EMBL/GenBank/DDBJ whole genome shotgun (WGS) entry which is preliminary data.</text>
</comment>
<proteinExistence type="inferred from homology"/>
<evidence type="ECO:0000313" key="6">
    <source>
        <dbReference type="EMBL" id="PFJ35259.1"/>
    </source>
</evidence>
<reference evidence="6 7" key="1">
    <citation type="submission" date="2017-09" db="EMBL/GenBank/DDBJ databases">
        <title>Large-scale bioinformatics analysis of Bacillus genomes uncovers conserved roles of natural products in bacterial physiology.</title>
        <authorList>
            <consortium name="Agbiome Team Llc"/>
            <person name="Bleich R.M."/>
            <person name="Grubbs K.J."/>
            <person name="Santa Maria K.C."/>
            <person name="Allen S.E."/>
            <person name="Farag S."/>
            <person name="Shank E.A."/>
            <person name="Bowers A."/>
        </authorList>
    </citation>
    <scope>NUCLEOTIDE SEQUENCE [LARGE SCALE GENOMIC DNA]</scope>
    <source>
        <strain evidence="6 7">AFS085496</strain>
    </source>
</reference>
<dbReference type="InterPro" id="IPR003593">
    <property type="entry name" value="AAA+_ATPase"/>
</dbReference>
<dbReference type="GO" id="GO:0005524">
    <property type="term" value="F:ATP binding"/>
    <property type="evidence" value="ECO:0007669"/>
    <property type="project" value="UniProtKB-KW"/>
</dbReference>
<dbReference type="InterPro" id="IPR050763">
    <property type="entry name" value="ABC_transporter_ATP-binding"/>
</dbReference>
<dbReference type="Pfam" id="PF00005">
    <property type="entry name" value="ABC_tran"/>
    <property type="match status" value="1"/>
</dbReference>
<evidence type="ECO:0000259" key="5">
    <source>
        <dbReference type="PROSITE" id="PS50893"/>
    </source>
</evidence>
<protein>
    <submittedName>
        <fullName evidence="6">ABC transporter ATP-binding protein</fullName>
    </submittedName>
</protein>
<dbReference type="SUPFAM" id="SSF52540">
    <property type="entry name" value="P-loop containing nucleoside triphosphate hydrolases"/>
    <property type="match status" value="1"/>
</dbReference>